<feature type="transmembrane region" description="Helical" evidence="2">
    <location>
        <begin position="439"/>
        <end position="461"/>
    </location>
</feature>
<accession>A0A9W7L1N4</accession>
<evidence type="ECO:0000313" key="4">
    <source>
        <dbReference type="Proteomes" id="UP001165065"/>
    </source>
</evidence>
<feature type="region of interest" description="Disordered" evidence="1">
    <location>
        <begin position="289"/>
        <end position="381"/>
    </location>
</feature>
<dbReference type="PANTHER" id="PTHR32301:SF6">
    <property type="entry name" value="GOLVESIN-RELATED"/>
    <property type="match status" value="1"/>
</dbReference>
<feature type="region of interest" description="Disordered" evidence="1">
    <location>
        <begin position="137"/>
        <end position="196"/>
    </location>
</feature>
<evidence type="ECO:0000256" key="1">
    <source>
        <dbReference type="SAM" id="MobiDB-lite"/>
    </source>
</evidence>
<reference evidence="4" key="1">
    <citation type="journal article" date="2023" name="Commun. Biol.">
        <title>Genome analysis of Parmales, the sister group of diatoms, reveals the evolutionary specialization of diatoms from phago-mixotrophs to photoautotrophs.</title>
        <authorList>
            <person name="Ban H."/>
            <person name="Sato S."/>
            <person name="Yoshikawa S."/>
            <person name="Yamada K."/>
            <person name="Nakamura Y."/>
            <person name="Ichinomiya M."/>
            <person name="Sato N."/>
            <person name="Blanc-Mathieu R."/>
            <person name="Endo H."/>
            <person name="Kuwata A."/>
            <person name="Ogata H."/>
        </authorList>
    </citation>
    <scope>NUCLEOTIDE SEQUENCE [LARGE SCALE GENOMIC DNA]</scope>
</reference>
<keyword evidence="2" id="KW-0812">Transmembrane</keyword>
<feature type="compositionally biased region" description="Basic residues" evidence="1">
    <location>
        <begin position="349"/>
        <end position="367"/>
    </location>
</feature>
<feature type="region of interest" description="Disordered" evidence="1">
    <location>
        <begin position="1"/>
        <end position="59"/>
    </location>
</feature>
<feature type="compositionally biased region" description="Basic and acidic residues" evidence="1">
    <location>
        <begin position="289"/>
        <end position="339"/>
    </location>
</feature>
<dbReference type="CDD" id="cd22265">
    <property type="entry name" value="UDM1_RNF168"/>
    <property type="match status" value="1"/>
</dbReference>
<dbReference type="AlphaFoldDB" id="A0A9W7L1N4"/>
<evidence type="ECO:0000256" key="2">
    <source>
        <dbReference type="SAM" id="Phobius"/>
    </source>
</evidence>
<evidence type="ECO:0000313" key="3">
    <source>
        <dbReference type="EMBL" id="GMI22631.1"/>
    </source>
</evidence>
<feature type="transmembrane region" description="Helical" evidence="2">
    <location>
        <begin position="579"/>
        <end position="598"/>
    </location>
</feature>
<dbReference type="PANTHER" id="PTHR32301">
    <property type="entry name" value="COUNTIN RECEPTOR CNR3-RELATED"/>
    <property type="match status" value="1"/>
</dbReference>
<keyword evidence="4" id="KW-1185">Reference proteome</keyword>
<name>A0A9W7L1N4_9STRA</name>
<feature type="compositionally biased region" description="Low complexity" evidence="1">
    <location>
        <begin position="150"/>
        <end position="196"/>
    </location>
</feature>
<dbReference type="OrthoDB" id="79610at2759"/>
<proteinExistence type="predicted"/>
<gene>
    <name evidence="3" type="ORF">TrCOL_g1243</name>
</gene>
<feature type="transmembrane region" description="Helical" evidence="2">
    <location>
        <begin position="552"/>
        <end position="573"/>
    </location>
</feature>
<dbReference type="InterPro" id="IPR053259">
    <property type="entry name" value="Golvesin-related_Golgi"/>
</dbReference>
<feature type="compositionally biased region" description="Polar residues" evidence="1">
    <location>
        <begin position="10"/>
        <end position="22"/>
    </location>
</feature>
<feature type="compositionally biased region" description="Gly residues" evidence="1">
    <location>
        <begin position="48"/>
        <end position="57"/>
    </location>
</feature>
<keyword evidence="2" id="KW-0472">Membrane</keyword>
<keyword evidence="2" id="KW-1133">Transmembrane helix</keyword>
<feature type="transmembrane region" description="Helical" evidence="2">
    <location>
        <begin position="467"/>
        <end position="484"/>
    </location>
</feature>
<dbReference type="EMBL" id="BRYA01000552">
    <property type="protein sequence ID" value="GMI22631.1"/>
    <property type="molecule type" value="Genomic_DNA"/>
</dbReference>
<protein>
    <submittedName>
        <fullName evidence="3">Uncharacterized protein</fullName>
    </submittedName>
</protein>
<sequence length="609" mass="67141">MERRHENMMKRNNISEANTAPSTIGRHPGTAVSSPPGLAGAMAMSPNGRGGGYGGRGGRGRLSNNANYGGRMGGRGMAGRMGRGVGGRYGGMAGRAGYGNGRGSHGNVGAIAGANSDDHVSAFLRDLNNFEYSNKSGEVVKDRSKSIDGNNNNNNNNNNRGSIVNNDNNNSNSNSNNNNSNSNNISNNNSNNNNANAQANANHIVDSNVHINGNKTANSPSPTTNNAKAGAKVDISVAASAPPLTEEDIPLTEEDMRAKQREIEAREVEERIEGIRRREQLLREEVEMRRVSEEERLKNEEKIESKRRKGEEQSKGVSRKEESRVLEKRDSGKLQDKRQKQQQQQQQKQKQKTKKKGGTGKDKRKRLVSQGSQDDDDETSAEIIGGGGWNVGSWLIFRFLRRIFGGVFYNVLAYSKAFVGSSADFVVQAMRQVLDEPRLCACLFFPNIVQGVIILVAPMGMPHWGPVVLWYAFLVYIFAGKGWTRAGGASHWRLENELNNEFIKWVRFVLPWVFMWEGVSQKCFLMDLNSLELMAVGSVLGTVKRGLTFHPIMMFGIGAYVLFVAISNQSILLAGSLRLNAYVLMVFGCAWLNGVRLIDWIDDNKRGRK</sequence>
<organism evidence="3 4">
    <name type="scientific">Triparma columacea</name>
    <dbReference type="NCBI Taxonomy" id="722753"/>
    <lineage>
        <taxon>Eukaryota</taxon>
        <taxon>Sar</taxon>
        <taxon>Stramenopiles</taxon>
        <taxon>Ochrophyta</taxon>
        <taxon>Bolidophyceae</taxon>
        <taxon>Parmales</taxon>
        <taxon>Triparmaceae</taxon>
        <taxon>Triparma</taxon>
    </lineage>
</organism>
<dbReference type="Proteomes" id="UP001165065">
    <property type="component" value="Unassembled WGS sequence"/>
</dbReference>
<comment type="caution">
    <text evidence="3">The sequence shown here is derived from an EMBL/GenBank/DDBJ whole genome shotgun (WGS) entry which is preliminary data.</text>
</comment>